<evidence type="ECO:0000313" key="3">
    <source>
        <dbReference type="Proteomes" id="UP000018208"/>
    </source>
</evidence>
<name>V6LAH7_9EUKA</name>
<proteinExistence type="predicted"/>
<dbReference type="EMBL" id="KI546170">
    <property type="protein sequence ID" value="EST41460.1"/>
    <property type="molecule type" value="Genomic_DNA"/>
</dbReference>
<dbReference type="AlphaFoldDB" id="V6LAH7"/>
<keyword evidence="3" id="KW-1185">Reference proteome</keyword>
<evidence type="ECO:0000313" key="1">
    <source>
        <dbReference type="EMBL" id="EST41460.1"/>
    </source>
</evidence>
<dbReference type="VEuPathDB" id="GiardiaDB:SS50377_26609"/>
<reference evidence="2" key="2">
    <citation type="submission" date="2020-12" db="EMBL/GenBank/DDBJ databases">
        <title>New Spironucleus salmonicida genome in near-complete chromosomes.</title>
        <authorList>
            <person name="Xu F."/>
            <person name="Kurt Z."/>
            <person name="Jimenez-Gonzalez A."/>
            <person name="Astvaldsson A."/>
            <person name="Andersson J.O."/>
            <person name="Svard S.G."/>
        </authorList>
    </citation>
    <scope>NUCLEOTIDE SEQUENCE</scope>
    <source>
        <strain evidence="2">ATCC 50377</strain>
    </source>
</reference>
<gene>
    <name evidence="1" type="ORF">SS50377_19179</name>
    <name evidence="2" type="ORF">SS50377_26609</name>
</gene>
<organism evidence="1">
    <name type="scientific">Spironucleus salmonicida</name>
    <dbReference type="NCBI Taxonomy" id="348837"/>
    <lineage>
        <taxon>Eukaryota</taxon>
        <taxon>Metamonada</taxon>
        <taxon>Diplomonadida</taxon>
        <taxon>Hexamitidae</taxon>
        <taxon>Hexamitinae</taxon>
        <taxon>Spironucleus</taxon>
    </lineage>
</organism>
<evidence type="ECO:0000313" key="2">
    <source>
        <dbReference type="EMBL" id="KAH0572399.1"/>
    </source>
</evidence>
<protein>
    <submittedName>
        <fullName evidence="1">Uncharacterized protein</fullName>
    </submittedName>
</protein>
<sequence length="162" mass="19028">MQSRSSIPETSQVITEIYDDIYTTAKLQINPKLYRSQTKYQYKSDVSALQKNQFDELFNSNITNSSQLKQEEKFFDSQRLQLASFKSKPVNINSQKQKSRTQQVLDLTIIPSSCVFMSRNRRYWVDSSQINQENQAKTQIFRKQSAMIFGDMHKSLNDQDYI</sequence>
<dbReference type="EMBL" id="AUWU02000006">
    <property type="protein sequence ID" value="KAH0572399.1"/>
    <property type="molecule type" value="Genomic_DNA"/>
</dbReference>
<dbReference type="Proteomes" id="UP000018208">
    <property type="component" value="Unassembled WGS sequence"/>
</dbReference>
<reference evidence="1 2" key="1">
    <citation type="journal article" date="2014" name="PLoS Genet.">
        <title>The Genome of Spironucleus salmonicida Highlights a Fish Pathogen Adapted to Fluctuating Environments.</title>
        <authorList>
            <person name="Xu F."/>
            <person name="Jerlstrom-Hultqvist J."/>
            <person name="Einarsson E."/>
            <person name="Astvaldsson A."/>
            <person name="Svard S.G."/>
            <person name="Andersson J.O."/>
        </authorList>
    </citation>
    <scope>NUCLEOTIDE SEQUENCE</scope>
    <source>
        <strain evidence="2">ATCC 50377</strain>
    </source>
</reference>
<accession>V6LAH7</accession>